<feature type="transmembrane region" description="Helical" evidence="11">
    <location>
        <begin position="1494"/>
        <end position="1513"/>
    </location>
</feature>
<keyword evidence="7" id="KW-0961">Cell wall biogenesis/degradation</keyword>
<feature type="transmembrane region" description="Helical" evidence="11">
    <location>
        <begin position="2192"/>
        <end position="2211"/>
    </location>
</feature>
<dbReference type="GO" id="GO:0012505">
    <property type="term" value="C:endomembrane system"/>
    <property type="evidence" value="ECO:0007669"/>
    <property type="project" value="UniProtKB-SubCell"/>
</dbReference>
<feature type="transmembrane region" description="Helical" evidence="11">
    <location>
        <begin position="2117"/>
        <end position="2139"/>
    </location>
</feature>
<keyword evidence="13" id="KW-1185">Reference proteome</keyword>
<feature type="transmembrane region" description="Helical" evidence="11">
    <location>
        <begin position="690"/>
        <end position="712"/>
    </location>
</feature>
<evidence type="ECO:0000256" key="8">
    <source>
        <dbReference type="PIRSR" id="PIRSR605150-1"/>
    </source>
</evidence>
<dbReference type="Gene3D" id="3.90.550.10">
    <property type="entry name" value="Spore Coat Polysaccharide Biosynthesis Protein SpsA, Chain A"/>
    <property type="match status" value="3"/>
</dbReference>
<feature type="binding site" evidence="9">
    <location>
        <position position="859"/>
    </location>
    <ligand>
        <name>UDP-alpha-D-glucose</name>
        <dbReference type="ChEBI" id="CHEBI:58885"/>
    </ligand>
</feature>
<dbReference type="GO" id="GO:0030244">
    <property type="term" value="P:cellulose biosynthetic process"/>
    <property type="evidence" value="ECO:0007669"/>
    <property type="project" value="InterPro"/>
</dbReference>
<comment type="subcellular location">
    <subcellularLocation>
        <location evidence="1">Endomembrane system</location>
        <topology evidence="1">Multi-pass membrane protein</topology>
    </subcellularLocation>
</comment>
<feature type="transmembrane region" description="Helical" evidence="11">
    <location>
        <begin position="2159"/>
        <end position="2180"/>
    </location>
</feature>
<evidence type="ECO:0000256" key="10">
    <source>
        <dbReference type="PIRSR" id="PIRSR605150-3"/>
    </source>
</evidence>
<feature type="transmembrane region" description="Helical" evidence="11">
    <location>
        <begin position="732"/>
        <end position="754"/>
    </location>
</feature>
<dbReference type="Proteomes" id="UP000824120">
    <property type="component" value="Chromosome 8"/>
</dbReference>
<organism evidence="12 13">
    <name type="scientific">Solanum commersonii</name>
    <name type="common">Commerson's wild potato</name>
    <name type="synonym">Commerson's nightshade</name>
    <dbReference type="NCBI Taxonomy" id="4109"/>
    <lineage>
        <taxon>Eukaryota</taxon>
        <taxon>Viridiplantae</taxon>
        <taxon>Streptophyta</taxon>
        <taxon>Embryophyta</taxon>
        <taxon>Tracheophyta</taxon>
        <taxon>Spermatophyta</taxon>
        <taxon>Magnoliopsida</taxon>
        <taxon>eudicotyledons</taxon>
        <taxon>Gunneridae</taxon>
        <taxon>Pentapetalae</taxon>
        <taxon>asterids</taxon>
        <taxon>lamiids</taxon>
        <taxon>Solanales</taxon>
        <taxon>Solanaceae</taxon>
        <taxon>Solanoideae</taxon>
        <taxon>Solaneae</taxon>
        <taxon>Solanum</taxon>
    </lineage>
</organism>
<evidence type="ECO:0000256" key="9">
    <source>
        <dbReference type="PIRSR" id="PIRSR605150-2"/>
    </source>
</evidence>
<sequence length="2214" mass="253570">METTTTSAAVTTTVNTGGLHSVEVNPRHHILNRAFALIYLFAILVLFYNHILKLLNSTNSFITFSISFSILISDLILAFMWTTTQSFRIRPLTRQQYPEKITKNFSNEINNFPALDIFICTADPYKEPPLNVVNTALSVMAYDYNPIEKISIYVSDDGGSELTLFAFMEAAKFAVYWLPFCRENKIIQRSPDAYFNSNYTENSETKKIKLMYENMKKRIEEVIERGKVDDDYINNEEELQALTKFWMPEFTRHNHPSIIQVLLESGKDKDMTSHGMPNLIYLSREKNKSSPHHFKAGALNALLRVSGIMTNAPIILTLDCDMYSNDPSTPQRALCYFLDPTLRPNLAYVQFPQTFHGLNEADIYASEIKGLFLTNPIGMDGLNGPNYVGTGCFFRRRAFFGTPSTFEQPEIPELFPDHVVNKPIKAQEILRRVHYVASCNYESGSNWGSKMGFRYGSLVEDYYTGYRLQCEGWKSVFCNPKRPAFLGDIPISLYDVVSQNKRWSVGLLEVAFSKYSPLTFGVQSMGLVMAHCYTHYAFWPIWSIPLTLYAFIPQLTLLNGVTIFPKVSDPWFYLYVFMFLGAYGQDCLVFMSNEGTFKRWWSDQRMWMIRGLTSYLFGTIEYFTKHLGISTQGFNVTSKVVDNDQGKRYHQGIFEFGVVSPMFVILATTSIINLVAFLKSLAQIFNGDRNLDGIFIQMFIAGFVVINCFPIYEAMVLRSDKGRMPTRVTIFSTFLACTLYMAFAFLLGNILHSVEMNPRHHILNRAFALIYLFAILVLFYNYILNLLNSTNSFITFSISFSILISDLILAFMWTTTQSFRMRPLTRQQYPENITKNFSNEINNFPAIDIFICTADPYKEPPLNVVNTALSVMAYDYNPIEKISIYVSDDGGSELTLFAFMEAAKFAVYWLPFCKENKIIQRSPDAYFNSNYTENSETKKIKLMYENMKKRIEEVIERGKVDEDYINNEEELQAFTKFWMPEFSRHNHPSIIQVLLESGKDKDMTSHGMPNLIYLSREKNKSSPHHFKAGALNTLLRVSGIMTNAPIILTLDCDMYSNDPSTPQRALCYFLDPTLRPNLAYVQFPQTFHGLNEADIYASEIKGLFLTNPIGMDGLNGPNYVGTGCFFRRRAFFGTPSTFEQPEIPELFPDHVVNKPIKAQEILRRAHYVASCNYESGSNWGSKMGFRYGSLVEDYYTGYRLQCEGWKSVFCNPKRPAFLGDTPISLYDAVSQTKRWSVGLLEVAFSKYSPLTFGVQSMGLVMAHCYTYYALLPIWSIPLTLYAFIPQLTLLNGVTIFPKVSDPWFYLYVFMFLGAYGQDCLVFMSNEGTVKRWWSDQRMWMIRGLTSYLFGTIEYFTKHLGISTQGFNVTSKVIDNDQGKRYHQGIFEFGVVSPMFVILATTAIINLVAFLKSLAQIFNGDRNLDGIFIQMFIAGFVVINCLPIYEAMVLRSDKGRMPTRVTIFSTFLASTLYMAFAFLLGNILHSVEMNPRHHILNHAFALIYLFAILVLFYNHILNLLNSTNSFITFSISFSIIISDLILAFMWTTSQPFRMRPLTRQQYPEKITKNFSNEINDFPALDIFICTADPYKEPPLNVVNTALSVMAYDYNPIEKISIYVSDDGGSELTLFAFMEAAKFAAYWLPFCRENKIIQRSPDAYFNSNYTENSETKKIKLMYENMKKRIEEVIERGKVGEDYINNEEELQAFTKYWTLGFTHHNHPSIIQVLLESGKDKDMTSHGMPNLIYFSREKNTSSPHHFKSGALNALLRVSGIMTNAPIILTLDCDMYSNDPSTPQRALCYFLDQTLRPNLAYVQFPQTFHGLNEADIYANEIKALFFTNPMGMDGLNGPNYVGTGCFFRRRAFYGTPSSFEQPKIPELFPDHIVNKPIKAQEILRRVHYVASCNYESESNWGSKMGFRYGSLVEDYYTGYRLQCEGWKSVFCNPKRPAFLGDKPISLYDVVSQNKRWNVGLLEVALSKYSPLTFGVQSMGLVMAHCYSHYAFSPIWSIPLTLYAFIPQLTLLNGVTIFPKVSDPWFFLYVFMFLGAYGQDCLVFMSNEGTFKRWWSDQRMWMIRGLTSHLFGTIEYLTKHLGISTQGFNVTSKVVDNDQGKRYHQGIFEFGVVSPMFVILATTSIINLVAFLKSLAQIIKGDQILDGVFIQMFIAGFVVINCLPIYEAMVLRSDKGRMPTRVTIFSTFLACTLYMAFAFLLGNM</sequence>
<evidence type="ECO:0000313" key="12">
    <source>
        <dbReference type="EMBL" id="KAG5593435.1"/>
    </source>
</evidence>
<feature type="transmembrane region" description="Helical" evidence="11">
    <location>
        <begin position="572"/>
        <end position="591"/>
    </location>
</feature>
<gene>
    <name evidence="12" type="ORF">H5410_043949</name>
</gene>
<dbReference type="PANTHER" id="PTHR13301">
    <property type="entry name" value="X-BOX TRANSCRIPTION FACTOR-RELATED"/>
    <property type="match status" value="1"/>
</dbReference>
<dbReference type="OrthoDB" id="72851at2759"/>
<dbReference type="Pfam" id="PF03552">
    <property type="entry name" value="Cellulose_synt"/>
    <property type="match status" value="6"/>
</dbReference>
<feature type="transmembrane region" description="Helical" evidence="11">
    <location>
        <begin position="30"/>
        <end position="49"/>
    </location>
</feature>
<dbReference type="EMBL" id="JACXVP010000008">
    <property type="protein sequence ID" value="KAG5593435.1"/>
    <property type="molecule type" value="Genomic_DNA"/>
</dbReference>
<feature type="transmembrane region" description="Helical" evidence="11">
    <location>
        <begin position="533"/>
        <end position="552"/>
    </location>
</feature>
<evidence type="ECO:0000256" key="2">
    <source>
        <dbReference type="ARBA" id="ARBA00022676"/>
    </source>
</evidence>
<dbReference type="InterPro" id="IPR005150">
    <property type="entry name" value="Cellulose_synth"/>
</dbReference>
<name>A0A9J5XYL1_SOLCO</name>
<dbReference type="SUPFAM" id="SSF53448">
    <property type="entry name" value="Nucleotide-diphospho-sugar transferases"/>
    <property type="match status" value="3"/>
</dbReference>
<feature type="transmembrane region" description="Helical" evidence="11">
    <location>
        <begin position="1388"/>
        <end position="1414"/>
    </location>
</feature>
<evidence type="ECO:0000256" key="5">
    <source>
        <dbReference type="ARBA" id="ARBA00022989"/>
    </source>
</evidence>
<feature type="transmembrane region" description="Helical" evidence="11">
    <location>
        <begin position="2036"/>
        <end position="2055"/>
    </location>
</feature>
<evidence type="ECO:0000256" key="7">
    <source>
        <dbReference type="ARBA" id="ARBA00023316"/>
    </source>
</evidence>
<keyword evidence="6 11" id="KW-0472">Membrane</keyword>
<proteinExistence type="predicted"/>
<evidence type="ECO:0000256" key="4">
    <source>
        <dbReference type="ARBA" id="ARBA00022692"/>
    </source>
</evidence>
<reference evidence="12 13" key="1">
    <citation type="submission" date="2020-09" db="EMBL/GenBank/DDBJ databases">
        <title>De no assembly of potato wild relative species, Solanum commersonii.</title>
        <authorList>
            <person name="Cho K."/>
        </authorList>
    </citation>
    <scope>NUCLEOTIDE SEQUENCE [LARGE SCALE GENOMIC DNA]</scope>
    <source>
        <strain evidence="12">LZ3.2</strain>
        <tissue evidence="12">Leaf</tissue>
    </source>
</reference>
<dbReference type="InterPro" id="IPR029044">
    <property type="entry name" value="Nucleotide-diphossugar_trans"/>
</dbReference>
<feature type="transmembrane region" description="Helical" evidence="11">
    <location>
        <begin position="61"/>
        <end position="81"/>
    </location>
</feature>
<feature type="binding site" evidence="10">
    <location>
        <position position="1027"/>
    </location>
    <ligand>
        <name>Mn(2+)</name>
        <dbReference type="ChEBI" id="CHEBI:29035"/>
    </ligand>
</feature>
<dbReference type="FunFam" id="3.90.550.10:FF:000135">
    <property type="entry name" value="Cellulose synthase-like protein G3"/>
    <property type="match status" value="3"/>
</dbReference>
<feature type="transmembrane region" description="Helical" evidence="11">
    <location>
        <begin position="1304"/>
        <end position="1323"/>
    </location>
</feature>
<keyword evidence="3" id="KW-0808">Transferase</keyword>
<dbReference type="GO" id="GO:0016020">
    <property type="term" value="C:membrane"/>
    <property type="evidence" value="ECO:0007669"/>
    <property type="project" value="InterPro"/>
</dbReference>
<evidence type="ECO:0008006" key="14">
    <source>
        <dbReference type="Google" id="ProtNLM"/>
    </source>
</evidence>
<feature type="transmembrane region" description="Helical" evidence="11">
    <location>
        <begin position="1265"/>
        <end position="1284"/>
    </location>
</feature>
<protein>
    <recommendedName>
        <fullName evidence="14">Cellulose synthase</fullName>
    </recommendedName>
</protein>
<feature type="transmembrane region" description="Helical" evidence="11">
    <location>
        <begin position="766"/>
        <end position="787"/>
    </location>
</feature>
<evidence type="ECO:0000256" key="11">
    <source>
        <dbReference type="SAM" id="Phobius"/>
    </source>
</evidence>
<feature type="transmembrane region" description="Helical" evidence="11">
    <location>
        <begin position="793"/>
        <end position="813"/>
    </location>
</feature>
<feature type="transmembrane region" description="Helical" evidence="11">
    <location>
        <begin position="1460"/>
        <end position="1482"/>
    </location>
</feature>
<feature type="transmembrane region" description="Helical" evidence="11">
    <location>
        <begin position="612"/>
        <end position="633"/>
    </location>
</feature>
<evidence type="ECO:0000256" key="3">
    <source>
        <dbReference type="ARBA" id="ARBA00022679"/>
    </source>
</evidence>
<feature type="binding site" evidence="9">
    <location>
        <position position="889"/>
    </location>
    <ligand>
        <name>UDP-alpha-D-glucose</name>
        <dbReference type="ChEBI" id="CHEBI:58885"/>
    </ligand>
</feature>
<keyword evidence="5 11" id="KW-1133">Transmembrane helix</keyword>
<feature type="transmembrane region" description="Helical" evidence="11">
    <location>
        <begin position="1426"/>
        <end position="1448"/>
    </location>
</feature>
<keyword evidence="4 11" id="KW-0812">Transmembrane</keyword>
<feature type="active site" evidence="8">
    <location>
        <position position="1193"/>
    </location>
</feature>
<dbReference type="GO" id="GO:0016760">
    <property type="term" value="F:cellulose synthase (UDP-forming) activity"/>
    <property type="evidence" value="ECO:0007669"/>
    <property type="project" value="InterPro"/>
</dbReference>
<evidence type="ECO:0000256" key="6">
    <source>
        <dbReference type="ARBA" id="ARBA00023136"/>
    </source>
</evidence>
<keyword evidence="2" id="KW-0328">Glycosyltransferase</keyword>
<accession>A0A9J5XYL1</accession>
<evidence type="ECO:0000313" key="13">
    <source>
        <dbReference type="Proteomes" id="UP000824120"/>
    </source>
</evidence>
<comment type="caution">
    <text evidence="12">The sequence shown here is derived from an EMBL/GenBank/DDBJ whole genome shotgun (WGS) entry which is preliminary data.</text>
</comment>
<feature type="binding site" evidence="9">
    <location>
        <position position="858"/>
    </location>
    <ligand>
        <name>UDP-alpha-D-glucose</name>
        <dbReference type="ChEBI" id="CHEBI:58885"/>
    </ligand>
</feature>
<feature type="active site" evidence="8">
    <location>
        <position position="889"/>
    </location>
</feature>
<feature type="binding site" evidence="10">
    <location>
        <position position="1051"/>
    </location>
    <ligand>
        <name>Mn(2+)</name>
        <dbReference type="ChEBI" id="CHEBI:29035"/>
    </ligand>
</feature>
<evidence type="ECO:0000256" key="1">
    <source>
        <dbReference type="ARBA" id="ARBA00004127"/>
    </source>
</evidence>
<feature type="transmembrane region" description="Helical" evidence="11">
    <location>
        <begin position="1997"/>
        <end position="2016"/>
    </location>
</feature>
<feature type="transmembrane region" description="Helical" evidence="11">
    <location>
        <begin position="653"/>
        <end position="678"/>
    </location>
</feature>
<dbReference type="GO" id="GO:0071555">
    <property type="term" value="P:cell wall organization"/>
    <property type="evidence" value="ECO:0007669"/>
    <property type="project" value="UniProtKB-KW"/>
</dbReference>
<feature type="transmembrane region" description="Helical" evidence="11">
    <location>
        <begin position="1525"/>
        <end position="1545"/>
    </location>
</feature>